<dbReference type="AlphaFoldDB" id="A0AAV5B8F0"/>
<dbReference type="Proteomes" id="UP001055025">
    <property type="component" value="Unassembled WGS sequence"/>
</dbReference>
<dbReference type="InterPro" id="IPR052536">
    <property type="entry name" value="ABC-4_Integral_Memb_Prot"/>
</dbReference>
<proteinExistence type="predicted"/>
<evidence type="ECO:0000256" key="6">
    <source>
        <dbReference type="SAM" id="Phobius"/>
    </source>
</evidence>
<evidence type="ECO:0000256" key="2">
    <source>
        <dbReference type="ARBA" id="ARBA00022475"/>
    </source>
</evidence>
<accession>A0AAV5B8F0</accession>
<evidence type="ECO:0000256" key="5">
    <source>
        <dbReference type="ARBA" id="ARBA00023136"/>
    </source>
</evidence>
<keyword evidence="5 6" id="KW-0472">Membrane</keyword>
<comment type="caution">
    <text evidence="8">The sequence shown here is derived from an EMBL/GenBank/DDBJ whole genome shotgun (WGS) entry which is preliminary data.</text>
</comment>
<dbReference type="PANTHER" id="PTHR46795">
    <property type="entry name" value="ABC TRANSPORTER PERMEASE-RELATED-RELATED"/>
    <property type="match status" value="1"/>
</dbReference>
<keyword evidence="9" id="KW-1185">Reference proteome</keyword>
<feature type="transmembrane region" description="Helical" evidence="6">
    <location>
        <begin position="155"/>
        <end position="173"/>
    </location>
</feature>
<feature type="transmembrane region" description="Helical" evidence="6">
    <location>
        <begin position="662"/>
        <end position="681"/>
    </location>
</feature>
<dbReference type="GO" id="GO:0005886">
    <property type="term" value="C:plasma membrane"/>
    <property type="evidence" value="ECO:0007669"/>
    <property type="project" value="UniProtKB-SubCell"/>
</dbReference>
<evidence type="ECO:0000259" key="7">
    <source>
        <dbReference type="Pfam" id="PF02687"/>
    </source>
</evidence>
<dbReference type="RefSeq" id="WP_265591005.1">
    <property type="nucleotide sequence ID" value="NZ_BQKC01000001.1"/>
</dbReference>
<evidence type="ECO:0000313" key="9">
    <source>
        <dbReference type="Proteomes" id="UP001055025"/>
    </source>
</evidence>
<comment type="subcellular location">
    <subcellularLocation>
        <location evidence="1">Cell membrane</location>
        <topology evidence="1">Multi-pass membrane protein</topology>
    </subcellularLocation>
</comment>
<sequence>MLVKIALGNVRRSLRDYAVYFVTIALGVAVFYAFNTIGVQGEFLSGSASETLLFIADLLHGLTYGLAVVLGFLMVYANNFLVRRRKEEFGLYQILGMTRGQVGLIMAVETLVASVAAFLVGLVLGLFASQLLVFVSAALFNETVKEFRFIVSGDALVTVASCFAVTFVVMLLFNLRTISRLRLVELVRGGRANESVRLRRPVLSAVALVVSVALIVWAYQRLLTMGFPVMLGSTTGEDGQANLQFAITTAMVTAGTFLLFWALPTVLVKGAESLRHFYLRDLHMFTVRQVASRINSSSAAMGVTAMVLFLAVTSVTTGMALATSLNDSLLRCSPYTASVNAFYFDSGNIQAYSSEGNGQAFAEATAPVDMAENYRRLGIDFDRFGVRTAQVNTYDQHVPGAPEGGTSLADVAKATGTMGFWKEYNLADVAADTYPVLEPLSSYNASRQLLGMEPVSLDEGSMIVTTDSPSTFGRFWDQVAASALPVSVAGRDLTVQEVVTDESAALFDSGVSQNIGTLVVPDDMVVGLAPATSFLQFMAPDDQVGAFDEYFDENSLPASALLARGESDADVERANWLMDDGRAVGTFTYSSTFAYQRESSGSLTGLVGYMAVYIGFVLVMSVAAVLAIQMLSGVADSAGRYRLLNELGCPRGLQNRSLLSQVLFYFLLPLAVGVAHSAVALTKVGEIVSLVTPFDIVGATAAGALVFVVVYGGYMAVCWALSAGTVHRTVSEARR</sequence>
<feature type="transmembrane region" description="Helical" evidence="6">
    <location>
        <begin position="202"/>
        <end position="223"/>
    </location>
</feature>
<evidence type="ECO:0000313" key="8">
    <source>
        <dbReference type="EMBL" id="GJM56040.1"/>
    </source>
</evidence>
<dbReference type="Pfam" id="PF02687">
    <property type="entry name" value="FtsX"/>
    <property type="match status" value="1"/>
</dbReference>
<reference evidence="8" key="1">
    <citation type="journal article" date="2022" name="Int. J. Syst. Evol. Microbiol.">
        <title>Granulimonas faecalis gen. nov., sp. nov., and Leptogranulimonas caecicola gen. nov., sp. nov., novel lactate-producing Atopobiaceae bacteria isolated from mouse intestines, and an emended description of the family Atopobiaceae.</title>
        <authorList>
            <person name="Morinaga K."/>
            <person name="Kusada H."/>
            <person name="Sakamoto S."/>
            <person name="Murakami T."/>
            <person name="Toyoda A."/>
            <person name="Mori H."/>
            <person name="Meng X.Y."/>
            <person name="Takashino M."/>
            <person name="Murotomi K."/>
            <person name="Tamaki H."/>
        </authorList>
    </citation>
    <scope>NUCLEOTIDE SEQUENCE</scope>
    <source>
        <strain evidence="8">OPF53</strain>
    </source>
</reference>
<keyword evidence="4 6" id="KW-1133">Transmembrane helix</keyword>
<feature type="transmembrane region" description="Helical" evidence="6">
    <location>
        <begin position="298"/>
        <end position="322"/>
    </location>
</feature>
<gene>
    <name evidence="8" type="ORF">ATOP_16950</name>
</gene>
<protein>
    <submittedName>
        <fullName evidence="8">ABC transporter permease</fullName>
    </submittedName>
</protein>
<feature type="transmembrane region" description="Helical" evidence="6">
    <location>
        <begin position="17"/>
        <end position="38"/>
    </location>
</feature>
<evidence type="ECO:0000256" key="1">
    <source>
        <dbReference type="ARBA" id="ARBA00004651"/>
    </source>
</evidence>
<dbReference type="EMBL" id="BQKC01000001">
    <property type="protein sequence ID" value="GJM56040.1"/>
    <property type="molecule type" value="Genomic_DNA"/>
</dbReference>
<dbReference type="PANTHER" id="PTHR46795:SF3">
    <property type="entry name" value="ABC TRANSPORTER PERMEASE"/>
    <property type="match status" value="1"/>
</dbReference>
<organism evidence="8 9">
    <name type="scientific">Granulimonas faecalis</name>
    <dbReference type="NCBI Taxonomy" id="2894155"/>
    <lineage>
        <taxon>Bacteria</taxon>
        <taxon>Bacillati</taxon>
        <taxon>Actinomycetota</taxon>
        <taxon>Coriobacteriia</taxon>
        <taxon>Coriobacteriales</taxon>
        <taxon>Kribbibacteriaceae</taxon>
        <taxon>Granulimonas</taxon>
    </lineage>
</organism>
<keyword evidence="3 6" id="KW-0812">Transmembrane</keyword>
<evidence type="ECO:0000256" key="3">
    <source>
        <dbReference type="ARBA" id="ARBA00022692"/>
    </source>
</evidence>
<feature type="transmembrane region" description="Helical" evidence="6">
    <location>
        <begin position="243"/>
        <end position="268"/>
    </location>
</feature>
<feature type="domain" description="ABC3 transporter permease C-terminal" evidence="7">
    <location>
        <begin position="66"/>
        <end position="173"/>
    </location>
</feature>
<feature type="transmembrane region" description="Helical" evidence="6">
    <location>
        <begin position="102"/>
        <end position="135"/>
    </location>
</feature>
<keyword evidence="2" id="KW-1003">Cell membrane</keyword>
<name>A0AAV5B8F0_9ACTN</name>
<feature type="transmembrane region" description="Helical" evidence="6">
    <location>
        <begin position="58"/>
        <end position="81"/>
    </location>
</feature>
<feature type="transmembrane region" description="Helical" evidence="6">
    <location>
        <begin position="701"/>
        <end position="726"/>
    </location>
</feature>
<feature type="transmembrane region" description="Helical" evidence="6">
    <location>
        <begin position="606"/>
        <end position="628"/>
    </location>
</feature>
<dbReference type="InterPro" id="IPR003838">
    <property type="entry name" value="ABC3_permease_C"/>
</dbReference>
<evidence type="ECO:0000256" key="4">
    <source>
        <dbReference type="ARBA" id="ARBA00022989"/>
    </source>
</evidence>